<dbReference type="STRING" id="56484.A0A1Y2F221"/>
<name>A0A1Y2F221_PROLT</name>
<reference evidence="1 2" key="1">
    <citation type="submission" date="2016-07" db="EMBL/GenBank/DDBJ databases">
        <title>Pervasive Adenine N6-methylation of Active Genes in Fungi.</title>
        <authorList>
            <consortium name="DOE Joint Genome Institute"/>
            <person name="Mondo S.J."/>
            <person name="Dannebaum R.O."/>
            <person name="Kuo R.C."/>
            <person name="Labutti K."/>
            <person name="Haridas S."/>
            <person name="Kuo A."/>
            <person name="Salamov A."/>
            <person name="Ahrendt S.R."/>
            <person name="Lipzen A."/>
            <person name="Sullivan W."/>
            <person name="Andreopoulos W.B."/>
            <person name="Clum A."/>
            <person name="Lindquist E."/>
            <person name="Daum C."/>
            <person name="Ramamoorthy G.K."/>
            <person name="Gryganskyi A."/>
            <person name="Culley D."/>
            <person name="Magnuson J.K."/>
            <person name="James T.Y."/>
            <person name="O'Malley M.A."/>
            <person name="Stajich J.E."/>
            <person name="Spatafora J.W."/>
            <person name="Visel A."/>
            <person name="Grigoriev I.V."/>
        </authorList>
    </citation>
    <scope>NUCLEOTIDE SEQUENCE [LARGE SCALE GENOMIC DNA]</scope>
    <source>
        <strain evidence="1 2">12-1054</strain>
    </source>
</reference>
<dbReference type="OMA" id="KLMFRCN"/>
<dbReference type="AlphaFoldDB" id="A0A1Y2F221"/>
<sequence length="276" mass="31141">MVDGSVKLQTRAGKLYSNHCIYAPSGALLFRCSDKKLQWYIDRNLAIETTSAPLDASRSATLTFEPKGPGRAREGDEWYLATQQDRCVVCGSTAGLILLHIVPAQYRNALPLRYKSHSNHDILPFCTACTVRYEGHVLAMRRMLEKRYNAPLHGRGIQKVQDATRVKSAAAALLRGFALIPEVRRQALREIVARYFDVAAEEVTVMQLEEAKACPLVIKTAEFIDHGTLVVQGVLYESGDAGAAEFVREWRRLFLETMRPRYLLEMWRVEDPVMNA</sequence>
<comment type="caution">
    <text evidence="1">The sequence shown here is derived from an EMBL/GenBank/DDBJ whole genome shotgun (WGS) entry which is preliminary data.</text>
</comment>
<keyword evidence="2" id="KW-1185">Reference proteome</keyword>
<dbReference type="Proteomes" id="UP000193685">
    <property type="component" value="Unassembled WGS sequence"/>
</dbReference>
<accession>A0A1Y2F221</accession>
<dbReference type="RefSeq" id="XP_040723017.1">
    <property type="nucleotide sequence ID" value="XM_040866129.1"/>
</dbReference>
<organism evidence="1 2">
    <name type="scientific">Protomyces lactucae-debilis</name>
    <dbReference type="NCBI Taxonomy" id="2754530"/>
    <lineage>
        <taxon>Eukaryota</taxon>
        <taxon>Fungi</taxon>
        <taxon>Dikarya</taxon>
        <taxon>Ascomycota</taxon>
        <taxon>Taphrinomycotina</taxon>
        <taxon>Taphrinomycetes</taxon>
        <taxon>Taphrinales</taxon>
        <taxon>Protomycetaceae</taxon>
        <taxon>Protomyces</taxon>
    </lineage>
</organism>
<dbReference type="EMBL" id="MCFI01000020">
    <property type="protein sequence ID" value="ORY77396.1"/>
    <property type="molecule type" value="Genomic_DNA"/>
</dbReference>
<proteinExistence type="predicted"/>
<gene>
    <name evidence="1" type="ORF">BCR37DRAFT_155184</name>
</gene>
<evidence type="ECO:0000313" key="2">
    <source>
        <dbReference type="Proteomes" id="UP000193685"/>
    </source>
</evidence>
<dbReference type="OrthoDB" id="5511684at2759"/>
<protein>
    <submittedName>
        <fullName evidence="1">Uncharacterized protein</fullName>
    </submittedName>
</protein>
<dbReference type="GeneID" id="63782728"/>
<evidence type="ECO:0000313" key="1">
    <source>
        <dbReference type="EMBL" id="ORY77396.1"/>
    </source>
</evidence>